<comment type="caution">
    <text evidence="2">The sequence shown here is derived from an EMBL/GenBank/DDBJ whole genome shotgun (WGS) entry which is preliminary data.</text>
</comment>
<proteinExistence type="predicted"/>
<name>A0A5S3YU20_9GAMM</name>
<evidence type="ECO:0008006" key="4">
    <source>
        <dbReference type="Google" id="ProtNLM"/>
    </source>
</evidence>
<evidence type="ECO:0000313" key="2">
    <source>
        <dbReference type="EMBL" id="TMP80074.1"/>
    </source>
</evidence>
<feature type="signal peptide" evidence="1">
    <location>
        <begin position="1"/>
        <end position="22"/>
    </location>
</feature>
<dbReference type="PROSITE" id="PS51257">
    <property type="entry name" value="PROKAR_LIPOPROTEIN"/>
    <property type="match status" value="1"/>
</dbReference>
<dbReference type="Proteomes" id="UP000305874">
    <property type="component" value="Unassembled WGS sequence"/>
</dbReference>
<accession>A0A5S3YU20</accession>
<gene>
    <name evidence="2" type="ORF">CWC05_19855</name>
</gene>
<evidence type="ECO:0000256" key="1">
    <source>
        <dbReference type="SAM" id="SignalP"/>
    </source>
</evidence>
<protein>
    <recommendedName>
        <fullName evidence="4">Lipoprotein</fullName>
    </recommendedName>
</protein>
<dbReference type="EMBL" id="PNCG01000237">
    <property type="protein sequence ID" value="TMP80074.1"/>
    <property type="molecule type" value="Genomic_DNA"/>
</dbReference>
<reference evidence="3" key="2">
    <citation type="submission" date="2019-06" db="EMBL/GenBank/DDBJ databases">
        <title>Co-occurence of chitin degradation, pigmentation and bioactivity in marine Pseudoalteromonas.</title>
        <authorList>
            <person name="Sonnenschein E.C."/>
            <person name="Bech P.K."/>
        </authorList>
    </citation>
    <scope>NUCLEOTIDE SEQUENCE [LARGE SCALE GENOMIC DNA]</scope>
    <source>
        <strain evidence="3">S2897</strain>
    </source>
</reference>
<feature type="non-terminal residue" evidence="2">
    <location>
        <position position="86"/>
    </location>
</feature>
<reference evidence="2 3" key="1">
    <citation type="submission" date="2017-12" db="EMBL/GenBank/DDBJ databases">
        <authorList>
            <person name="Paulsen S."/>
            <person name="Gram L.K."/>
        </authorList>
    </citation>
    <scope>NUCLEOTIDE SEQUENCE [LARGE SCALE GENOMIC DNA]</scope>
    <source>
        <strain evidence="2 3">S2897</strain>
    </source>
</reference>
<dbReference type="AlphaFoldDB" id="A0A5S3YU20"/>
<sequence length="86" mass="9733">MLRTFIILSTLLLSACAQTGMAVPTSKQVNSLQPVSYHNQRVDIQISGRTSKLNHIDIAFLGKTIPRTYSDNKIHNSRGYDWWVSK</sequence>
<keyword evidence="1" id="KW-0732">Signal</keyword>
<evidence type="ECO:0000313" key="3">
    <source>
        <dbReference type="Proteomes" id="UP000305874"/>
    </source>
</evidence>
<feature type="chain" id="PRO_5024349351" description="Lipoprotein" evidence="1">
    <location>
        <begin position="23"/>
        <end position="86"/>
    </location>
</feature>
<organism evidence="2 3">
    <name type="scientific">Pseudoalteromonas ruthenica</name>
    <dbReference type="NCBI Taxonomy" id="151081"/>
    <lineage>
        <taxon>Bacteria</taxon>
        <taxon>Pseudomonadati</taxon>
        <taxon>Pseudomonadota</taxon>
        <taxon>Gammaproteobacteria</taxon>
        <taxon>Alteromonadales</taxon>
        <taxon>Pseudoalteromonadaceae</taxon>
        <taxon>Pseudoalteromonas</taxon>
    </lineage>
</organism>